<dbReference type="Proteomes" id="UP001501586">
    <property type="component" value="Unassembled WGS sequence"/>
</dbReference>
<dbReference type="Pfam" id="PF03734">
    <property type="entry name" value="YkuD"/>
    <property type="match status" value="1"/>
</dbReference>
<evidence type="ECO:0000259" key="3">
    <source>
        <dbReference type="Pfam" id="PF03734"/>
    </source>
</evidence>
<evidence type="ECO:0000313" key="5">
    <source>
        <dbReference type="Proteomes" id="UP001501586"/>
    </source>
</evidence>
<evidence type="ECO:0000256" key="1">
    <source>
        <dbReference type="SAM" id="MobiDB-lite"/>
    </source>
</evidence>
<reference evidence="5" key="1">
    <citation type="journal article" date="2019" name="Int. J. Syst. Evol. Microbiol.">
        <title>The Global Catalogue of Microorganisms (GCM) 10K type strain sequencing project: providing services to taxonomists for standard genome sequencing and annotation.</title>
        <authorList>
            <consortium name="The Broad Institute Genomics Platform"/>
            <consortium name="The Broad Institute Genome Sequencing Center for Infectious Disease"/>
            <person name="Wu L."/>
            <person name="Ma J."/>
        </authorList>
    </citation>
    <scope>NUCLEOTIDE SEQUENCE [LARGE SCALE GENOMIC DNA]</scope>
    <source>
        <strain evidence="5">JCM 17458</strain>
    </source>
</reference>
<accession>A0ABP8EN51</accession>
<sequence>MVALSAARFLAALSGVLLLGIACSTVPAEASNASASKAEAGSFASPSQIRPTDFPAPALLSPDESGQSGRGGEANPEHSDRGEMSDPARSPGTSSPGGPASPSAGPGGPASPSAGPGGPASPSAGPGGPASPSDSPSLPGLPGIGPETMAEVPAESSQVLISTTPGIEDTNATTALYERNGEAWTEARRFVGHHGGNGWREDRKEGDRTSPIGVFALTDAGGYLPDPGSKLPYTQDDALRSGAAAVYGEDWADVFSYVIAINYNRAAGTPPTDDTRPMGWDAGGKIWLHVDHDSPTQGCVTMQAEDMEFLLRTMDPERTPHIIMGPADAIGR</sequence>
<proteinExistence type="predicted"/>
<dbReference type="PANTHER" id="PTHR38589">
    <property type="entry name" value="BLR0621 PROTEIN"/>
    <property type="match status" value="1"/>
</dbReference>
<feature type="domain" description="L,D-TPase catalytic" evidence="3">
    <location>
        <begin position="173"/>
        <end position="323"/>
    </location>
</feature>
<dbReference type="EMBL" id="BAABAZ010000012">
    <property type="protein sequence ID" value="GAA4285326.1"/>
    <property type="molecule type" value="Genomic_DNA"/>
</dbReference>
<name>A0ABP8EN51_9MICO</name>
<dbReference type="PANTHER" id="PTHR38589:SF1">
    <property type="entry name" value="BLR0621 PROTEIN"/>
    <property type="match status" value="1"/>
</dbReference>
<keyword evidence="5" id="KW-1185">Reference proteome</keyword>
<dbReference type="InterPro" id="IPR005490">
    <property type="entry name" value="LD_TPept_cat_dom"/>
</dbReference>
<evidence type="ECO:0000313" key="4">
    <source>
        <dbReference type="EMBL" id="GAA4285326.1"/>
    </source>
</evidence>
<feature type="region of interest" description="Disordered" evidence="1">
    <location>
        <begin position="41"/>
        <end position="148"/>
    </location>
</feature>
<evidence type="ECO:0000256" key="2">
    <source>
        <dbReference type="SAM" id="SignalP"/>
    </source>
</evidence>
<feature type="compositionally biased region" description="Basic and acidic residues" evidence="1">
    <location>
        <begin position="75"/>
        <end position="86"/>
    </location>
</feature>
<comment type="caution">
    <text evidence="4">The sequence shown here is derived from an EMBL/GenBank/DDBJ whole genome shotgun (WGS) entry which is preliminary data.</text>
</comment>
<feature type="chain" id="PRO_5045985391" description="L,D-TPase catalytic domain-containing protein" evidence="2">
    <location>
        <begin position="29"/>
        <end position="332"/>
    </location>
</feature>
<protein>
    <recommendedName>
        <fullName evidence="3">L,D-TPase catalytic domain-containing protein</fullName>
    </recommendedName>
</protein>
<organism evidence="4 5">
    <name type="scientific">Brevibacterium daeguense</name>
    <dbReference type="NCBI Taxonomy" id="909936"/>
    <lineage>
        <taxon>Bacteria</taxon>
        <taxon>Bacillati</taxon>
        <taxon>Actinomycetota</taxon>
        <taxon>Actinomycetes</taxon>
        <taxon>Micrococcales</taxon>
        <taxon>Brevibacteriaceae</taxon>
        <taxon>Brevibacterium</taxon>
    </lineage>
</organism>
<keyword evidence="2" id="KW-0732">Signal</keyword>
<gene>
    <name evidence="4" type="ORF">GCM10022261_28570</name>
</gene>
<feature type="compositionally biased region" description="Low complexity" evidence="1">
    <location>
        <begin position="87"/>
        <end position="146"/>
    </location>
</feature>
<feature type="signal peptide" evidence="2">
    <location>
        <begin position="1"/>
        <end position="28"/>
    </location>
</feature>